<organism evidence="1 2">
    <name type="scientific">Nostoc linckia FACHB-391</name>
    <dbReference type="NCBI Taxonomy" id="2692906"/>
    <lineage>
        <taxon>Bacteria</taxon>
        <taxon>Bacillati</taxon>
        <taxon>Cyanobacteriota</taxon>
        <taxon>Cyanophyceae</taxon>
        <taxon>Nostocales</taxon>
        <taxon>Nostocaceae</taxon>
        <taxon>Nostoc</taxon>
    </lineage>
</organism>
<proteinExistence type="predicted"/>
<protein>
    <submittedName>
        <fullName evidence="1">Uncharacterized protein</fullName>
    </submittedName>
</protein>
<gene>
    <name evidence="1" type="ORF">H6G95_05170</name>
</gene>
<dbReference type="Proteomes" id="UP000604661">
    <property type="component" value="Unassembled WGS sequence"/>
</dbReference>
<comment type="caution">
    <text evidence="1">The sequence shown here is derived from an EMBL/GenBank/DDBJ whole genome shotgun (WGS) entry which is preliminary data.</text>
</comment>
<name>A0ABR8ESZ4_NOSLI</name>
<dbReference type="EMBL" id="JACJTE010000004">
    <property type="protein sequence ID" value="MBD2560019.1"/>
    <property type="molecule type" value="Genomic_DNA"/>
</dbReference>
<evidence type="ECO:0000313" key="2">
    <source>
        <dbReference type="Proteomes" id="UP000604661"/>
    </source>
</evidence>
<dbReference type="RefSeq" id="WP_190891506.1">
    <property type="nucleotide sequence ID" value="NZ_JACJTE010000004.1"/>
</dbReference>
<evidence type="ECO:0000313" key="1">
    <source>
        <dbReference type="EMBL" id="MBD2560019.1"/>
    </source>
</evidence>
<sequence length="231" mass="26716">MKELFILLQKIKENPVIYIDKPSITCLRSFLTGYIDSLITLGFTDINSCGMEGFQEWVQERAKTNVSRSWAGIILSCSGSERAAFNRFFEEFEQFLKQKDDSKIQKSEVISRLSENMSFPQFDIYNEILSNIKKRPGMYLGTNSITRLDMLLRGYSLARKEVGVSPTEPESEFEGFQSWIEEKYGINSGQSWSKIILFYSVDEPEALQKFFELFEEYLNRNKSLEVDANCG</sequence>
<keyword evidence="2" id="KW-1185">Reference proteome</keyword>
<reference evidence="1 2" key="1">
    <citation type="journal article" date="2020" name="ISME J.">
        <title>Comparative genomics reveals insights into cyanobacterial evolution and habitat adaptation.</title>
        <authorList>
            <person name="Chen M.Y."/>
            <person name="Teng W.K."/>
            <person name="Zhao L."/>
            <person name="Hu C.X."/>
            <person name="Zhou Y.K."/>
            <person name="Han B.P."/>
            <person name="Song L.R."/>
            <person name="Shu W.S."/>
        </authorList>
    </citation>
    <scope>NUCLEOTIDE SEQUENCE [LARGE SCALE GENOMIC DNA]</scope>
    <source>
        <strain evidence="1 2">FACHB-391</strain>
    </source>
</reference>
<accession>A0ABR8ESZ4</accession>